<evidence type="ECO:0000256" key="4">
    <source>
        <dbReference type="ARBA" id="ARBA00022989"/>
    </source>
</evidence>
<name>A0A9X3NEG5_9ACTN</name>
<proteinExistence type="predicted"/>
<feature type="transmembrane region" description="Helical" evidence="6">
    <location>
        <begin position="116"/>
        <end position="140"/>
    </location>
</feature>
<evidence type="ECO:0000256" key="1">
    <source>
        <dbReference type="ARBA" id="ARBA00004651"/>
    </source>
</evidence>
<evidence type="ECO:0000256" key="2">
    <source>
        <dbReference type="ARBA" id="ARBA00022475"/>
    </source>
</evidence>
<feature type="domain" description="RDD" evidence="7">
    <location>
        <begin position="18"/>
        <end position="152"/>
    </location>
</feature>
<protein>
    <submittedName>
        <fullName evidence="8">RDD family protein</fullName>
    </submittedName>
</protein>
<evidence type="ECO:0000313" key="8">
    <source>
        <dbReference type="EMBL" id="MDA0183774.1"/>
    </source>
</evidence>
<evidence type="ECO:0000256" key="5">
    <source>
        <dbReference type="ARBA" id="ARBA00023136"/>
    </source>
</evidence>
<dbReference type="GO" id="GO:0005886">
    <property type="term" value="C:plasma membrane"/>
    <property type="evidence" value="ECO:0007669"/>
    <property type="project" value="UniProtKB-SubCell"/>
</dbReference>
<evidence type="ECO:0000256" key="3">
    <source>
        <dbReference type="ARBA" id="ARBA00022692"/>
    </source>
</evidence>
<comment type="subcellular location">
    <subcellularLocation>
        <location evidence="1">Cell membrane</location>
        <topology evidence="1">Multi-pass membrane protein</topology>
    </subcellularLocation>
</comment>
<dbReference type="Pfam" id="PF06271">
    <property type="entry name" value="RDD"/>
    <property type="match status" value="1"/>
</dbReference>
<keyword evidence="5 6" id="KW-0472">Membrane</keyword>
<dbReference type="EMBL" id="JAPDDP010000060">
    <property type="protein sequence ID" value="MDA0183774.1"/>
    <property type="molecule type" value="Genomic_DNA"/>
</dbReference>
<accession>A0A9X3NEG5</accession>
<dbReference type="RefSeq" id="WP_270028187.1">
    <property type="nucleotide sequence ID" value="NZ_JAPDDP010000060.1"/>
</dbReference>
<feature type="transmembrane region" description="Helical" evidence="6">
    <location>
        <begin position="52"/>
        <end position="70"/>
    </location>
</feature>
<feature type="transmembrane region" description="Helical" evidence="6">
    <location>
        <begin position="20"/>
        <end position="45"/>
    </location>
</feature>
<evidence type="ECO:0000313" key="9">
    <source>
        <dbReference type="Proteomes" id="UP001147653"/>
    </source>
</evidence>
<dbReference type="PANTHER" id="PTHR36115:SF4">
    <property type="entry name" value="MEMBRANE PROTEIN"/>
    <property type="match status" value="1"/>
</dbReference>
<comment type="caution">
    <text evidence="8">The sequence shown here is derived from an EMBL/GenBank/DDBJ whole genome shotgun (WGS) entry which is preliminary data.</text>
</comment>
<keyword evidence="4 6" id="KW-1133">Transmembrane helix</keyword>
<evidence type="ECO:0000259" key="7">
    <source>
        <dbReference type="Pfam" id="PF06271"/>
    </source>
</evidence>
<dbReference type="AlphaFoldDB" id="A0A9X3NEG5"/>
<keyword evidence="2" id="KW-1003">Cell membrane</keyword>
<dbReference type="InterPro" id="IPR010432">
    <property type="entry name" value="RDD"/>
</dbReference>
<reference evidence="8" key="1">
    <citation type="submission" date="2022-10" db="EMBL/GenBank/DDBJ databases">
        <title>The WGS of Solirubrobacter phytolaccae KCTC 29190.</title>
        <authorList>
            <person name="Jiang Z."/>
        </authorList>
    </citation>
    <scope>NUCLEOTIDE SEQUENCE</scope>
    <source>
        <strain evidence="8">KCTC 29190</strain>
    </source>
</reference>
<gene>
    <name evidence="8" type="ORF">OJ997_25930</name>
</gene>
<organism evidence="8 9">
    <name type="scientific">Solirubrobacter phytolaccae</name>
    <dbReference type="NCBI Taxonomy" id="1404360"/>
    <lineage>
        <taxon>Bacteria</taxon>
        <taxon>Bacillati</taxon>
        <taxon>Actinomycetota</taxon>
        <taxon>Thermoleophilia</taxon>
        <taxon>Solirubrobacterales</taxon>
        <taxon>Solirubrobacteraceae</taxon>
        <taxon>Solirubrobacter</taxon>
    </lineage>
</organism>
<dbReference type="Proteomes" id="UP001147653">
    <property type="component" value="Unassembled WGS sequence"/>
</dbReference>
<dbReference type="PANTHER" id="PTHR36115">
    <property type="entry name" value="PROLINE-RICH ANTIGEN HOMOLOG-RELATED"/>
    <property type="match status" value="1"/>
</dbReference>
<evidence type="ECO:0000256" key="6">
    <source>
        <dbReference type="SAM" id="Phobius"/>
    </source>
</evidence>
<keyword evidence="3 6" id="KW-0812">Transmembrane</keyword>
<dbReference type="InterPro" id="IPR051791">
    <property type="entry name" value="Pra-immunoreactive"/>
</dbReference>
<keyword evidence="9" id="KW-1185">Reference proteome</keyword>
<sequence length="162" mass="17207">MTAPVFDPPPRATLPPFASFGARALAGIVDALVIVVPVSVALLVLSAVLGDDVWSVGVVPLALVAAALYYPRTMGRTGSLEGQTWGKQIARIRVLRVDGQPVTAGTAVLRDVFGKWLIFTVLAVIAIFIPTLVNFVLPLFDKHKQALHDKMAATVVVRADLA</sequence>